<proteinExistence type="predicted"/>
<dbReference type="InParanoid" id="A0A067PMU4"/>
<evidence type="ECO:0000313" key="3">
    <source>
        <dbReference type="Proteomes" id="UP000027265"/>
    </source>
</evidence>
<gene>
    <name evidence="2" type="ORF">JAAARDRAFT_62347</name>
</gene>
<reference evidence="3" key="1">
    <citation type="journal article" date="2014" name="Proc. Natl. Acad. Sci. U.S.A.">
        <title>Extensive sampling of basidiomycete genomes demonstrates inadequacy of the white-rot/brown-rot paradigm for wood decay fungi.</title>
        <authorList>
            <person name="Riley R."/>
            <person name="Salamov A.A."/>
            <person name="Brown D.W."/>
            <person name="Nagy L.G."/>
            <person name="Floudas D."/>
            <person name="Held B.W."/>
            <person name="Levasseur A."/>
            <person name="Lombard V."/>
            <person name="Morin E."/>
            <person name="Otillar R."/>
            <person name="Lindquist E.A."/>
            <person name="Sun H."/>
            <person name="LaButti K.M."/>
            <person name="Schmutz J."/>
            <person name="Jabbour D."/>
            <person name="Luo H."/>
            <person name="Baker S.E."/>
            <person name="Pisabarro A.G."/>
            <person name="Walton J.D."/>
            <person name="Blanchette R.A."/>
            <person name="Henrissat B."/>
            <person name="Martin F."/>
            <person name="Cullen D."/>
            <person name="Hibbett D.S."/>
            <person name="Grigoriev I.V."/>
        </authorList>
    </citation>
    <scope>NUCLEOTIDE SEQUENCE [LARGE SCALE GENOMIC DNA]</scope>
    <source>
        <strain evidence="3">MUCL 33604</strain>
    </source>
</reference>
<evidence type="ECO:0000313" key="2">
    <source>
        <dbReference type="EMBL" id="KDQ51646.1"/>
    </source>
</evidence>
<evidence type="ECO:0000256" key="1">
    <source>
        <dbReference type="SAM" id="MobiDB-lite"/>
    </source>
</evidence>
<sequence>MSLHYHPGQALRRSQSTSLENTGGSLVRVGGTVTNEAQPTTSKINSIFIAQMSLRCHQCSVHHSRHRQIPLLSGYREEGRRR</sequence>
<keyword evidence="3" id="KW-1185">Reference proteome</keyword>
<accession>A0A067PMU4</accession>
<name>A0A067PMU4_9AGAM</name>
<protein>
    <submittedName>
        <fullName evidence="2">Uncharacterized protein</fullName>
    </submittedName>
</protein>
<dbReference type="HOGENOM" id="CLU_2558601_0_0_1"/>
<dbReference type="AlphaFoldDB" id="A0A067PMU4"/>
<dbReference type="EMBL" id="KL197746">
    <property type="protein sequence ID" value="KDQ51646.1"/>
    <property type="molecule type" value="Genomic_DNA"/>
</dbReference>
<organism evidence="2 3">
    <name type="scientific">Jaapia argillacea MUCL 33604</name>
    <dbReference type="NCBI Taxonomy" id="933084"/>
    <lineage>
        <taxon>Eukaryota</taxon>
        <taxon>Fungi</taxon>
        <taxon>Dikarya</taxon>
        <taxon>Basidiomycota</taxon>
        <taxon>Agaricomycotina</taxon>
        <taxon>Agaricomycetes</taxon>
        <taxon>Agaricomycetidae</taxon>
        <taxon>Jaapiales</taxon>
        <taxon>Jaapiaceae</taxon>
        <taxon>Jaapia</taxon>
    </lineage>
</organism>
<dbReference type="Proteomes" id="UP000027265">
    <property type="component" value="Unassembled WGS sequence"/>
</dbReference>
<feature type="region of interest" description="Disordered" evidence="1">
    <location>
        <begin position="1"/>
        <end position="26"/>
    </location>
</feature>
<feature type="compositionally biased region" description="Polar residues" evidence="1">
    <location>
        <begin position="12"/>
        <end position="24"/>
    </location>
</feature>